<evidence type="ECO:0000313" key="9">
    <source>
        <dbReference type="EMBL" id="CDK26389.1"/>
    </source>
</evidence>
<protein>
    <recommendedName>
        <fullName evidence="7">Protein-serine/threonine kinase</fullName>
        <ecNumber evidence="7">2.7.11.-</ecNumber>
    </recommendedName>
</protein>
<dbReference type="SUPFAM" id="SSF55874">
    <property type="entry name" value="ATPase domain of HSP90 chaperone/DNA topoisomerase II/histidine kinase"/>
    <property type="match status" value="1"/>
</dbReference>
<keyword evidence="4 7" id="KW-0418">Kinase</keyword>
<reference evidence="9" key="2">
    <citation type="submission" date="2014-02" db="EMBL/GenBank/DDBJ databases">
        <title>Complete DNA sequence of /Kuraishia capsulata/ illustrates novel genomic features among budding yeasts (/Saccharomycotina/).</title>
        <authorList>
            <person name="Morales L."/>
            <person name="Noel B."/>
            <person name="Porcel B."/>
            <person name="Marcet-Houben M."/>
            <person name="Hullo M-F."/>
            <person name="Sacerdot C."/>
            <person name="Tekaia F."/>
            <person name="Leh-Louis V."/>
            <person name="Despons L."/>
            <person name="Khanna V."/>
            <person name="Aury J-M."/>
            <person name="Barbe V."/>
            <person name="Couloux A."/>
            <person name="Labadie K."/>
            <person name="Pelletier E."/>
            <person name="Souciet J-L."/>
            <person name="Boekhout T."/>
            <person name="Gabaldon T."/>
            <person name="Wincker P."/>
            <person name="Dujon B."/>
        </authorList>
    </citation>
    <scope>NUCLEOTIDE SEQUENCE</scope>
    <source>
        <strain evidence="9">CBS 1993</strain>
    </source>
</reference>
<comment type="similarity">
    <text evidence="1 7">Belongs to the PDK/BCKDK protein kinase family.</text>
</comment>
<proteinExistence type="inferred from homology"/>
<evidence type="ECO:0000256" key="3">
    <source>
        <dbReference type="ARBA" id="ARBA00022741"/>
    </source>
</evidence>
<dbReference type="Gene3D" id="1.20.140.20">
    <property type="entry name" value="Alpha-ketoacid/pyruvate dehydrogenase kinase, N-terminal domain"/>
    <property type="match status" value="1"/>
</dbReference>
<evidence type="ECO:0000256" key="4">
    <source>
        <dbReference type="ARBA" id="ARBA00022777"/>
    </source>
</evidence>
<sequence length="481" mass="54547">MLRTSRIRLAKPRIPIGAHNVSSHGYDVGLSEITQNVHDLAPFPGYSLLLNPQHFYHNSIILTWAERTPHPVSLRQLAGFGKKLTKEKVISSANFVRTELPVRLALRIKDLQKLPFGVVNNFHIAQVYESYCHCFNMFRWKPRIETLEENDEFCVFLKKVLDDHLLILPHLMMGALECSILQSLPQAELDAFMSSMIRSRISRRVIIEQHISLSKNFREGAQEERPSDYIGDVFKQCSAIDNLTACKNTASNFLSSLFPHLQMPELIIEGDDVSFPFMPSHLNYIFGEITRNAYKSTIQAFVKRHENSTEDITKIKPPPIRVMIAQTKKDITFKFSDQGGGMKKENLPGVWSFGRSPELARKSLSNFHSLPGLNLTPRFPILESNATHEAISATSGSQSLLQQLGDMETRETSMKAKGSLSSLITRPFEFTLGISLPMCKVYTDYWNGDLNMYSLEGYGSDTYLRLRKLGSSQDKLQLDKA</sequence>
<keyword evidence="6 7" id="KW-0496">Mitochondrion</keyword>
<dbReference type="PANTHER" id="PTHR11947">
    <property type="entry name" value="PYRUVATE DEHYDROGENASE KINASE"/>
    <property type="match status" value="1"/>
</dbReference>
<evidence type="ECO:0000259" key="8">
    <source>
        <dbReference type="Pfam" id="PF10436"/>
    </source>
</evidence>
<name>W6MIR8_9ASCO</name>
<keyword evidence="2 7" id="KW-0808">Transferase</keyword>
<gene>
    <name evidence="9" type="ORF">KUCA_T00002361001</name>
</gene>
<feature type="domain" description="Branched-chain alpha-ketoacid dehydrogenase kinase/Pyruvate dehydrogenase kinase N-terminal" evidence="8">
    <location>
        <begin position="71"/>
        <end position="233"/>
    </location>
</feature>
<dbReference type="EMBL" id="HG793127">
    <property type="protein sequence ID" value="CDK26389.1"/>
    <property type="molecule type" value="Genomic_DNA"/>
</dbReference>
<dbReference type="Pfam" id="PF10436">
    <property type="entry name" value="BCDHK_Adom3"/>
    <property type="match status" value="1"/>
</dbReference>
<dbReference type="EC" id="2.7.11.-" evidence="7"/>
<comment type="subcellular location">
    <subcellularLocation>
        <location evidence="7">Mitochondrion matrix</location>
    </subcellularLocation>
</comment>
<evidence type="ECO:0000256" key="6">
    <source>
        <dbReference type="ARBA" id="ARBA00023128"/>
    </source>
</evidence>
<dbReference type="HOGENOM" id="CLU_023861_0_1_1"/>
<evidence type="ECO:0000256" key="2">
    <source>
        <dbReference type="ARBA" id="ARBA00022679"/>
    </source>
</evidence>
<dbReference type="AlphaFoldDB" id="W6MIR8"/>
<evidence type="ECO:0000256" key="5">
    <source>
        <dbReference type="ARBA" id="ARBA00022840"/>
    </source>
</evidence>
<keyword evidence="10" id="KW-1185">Reference proteome</keyword>
<dbReference type="InterPro" id="IPR039028">
    <property type="entry name" value="BCKD/PDK"/>
</dbReference>
<dbReference type="GO" id="GO:0005524">
    <property type="term" value="F:ATP binding"/>
    <property type="evidence" value="ECO:0007669"/>
    <property type="project" value="UniProtKB-UniRule"/>
</dbReference>
<keyword evidence="5 7" id="KW-0067">ATP-binding</keyword>
<dbReference type="GO" id="GO:1901524">
    <property type="term" value="P:regulation of mitophagy"/>
    <property type="evidence" value="ECO:0007669"/>
    <property type="project" value="EnsemblFungi"/>
</dbReference>
<dbReference type="InterPro" id="IPR036890">
    <property type="entry name" value="HATPase_C_sf"/>
</dbReference>
<organism evidence="9 10">
    <name type="scientific">Kuraishia capsulata CBS 1993</name>
    <dbReference type="NCBI Taxonomy" id="1382522"/>
    <lineage>
        <taxon>Eukaryota</taxon>
        <taxon>Fungi</taxon>
        <taxon>Dikarya</taxon>
        <taxon>Ascomycota</taxon>
        <taxon>Saccharomycotina</taxon>
        <taxon>Pichiomycetes</taxon>
        <taxon>Pichiales</taxon>
        <taxon>Pichiaceae</taxon>
        <taxon>Kuraishia</taxon>
    </lineage>
</organism>
<dbReference type="STRING" id="1382522.W6MIR8"/>
<dbReference type="GeneID" id="34519783"/>
<evidence type="ECO:0000313" key="10">
    <source>
        <dbReference type="Proteomes" id="UP000019384"/>
    </source>
</evidence>
<dbReference type="OrthoDB" id="407390at2759"/>
<dbReference type="SUPFAM" id="SSF69012">
    <property type="entry name" value="alpha-ketoacid dehydrogenase kinase, N-terminal domain"/>
    <property type="match status" value="1"/>
</dbReference>
<dbReference type="GO" id="GO:0004740">
    <property type="term" value="F:pyruvate dehydrogenase (acetyl-transferring) kinase activity"/>
    <property type="evidence" value="ECO:0007669"/>
    <property type="project" value="EnsemblFungi"/>
</dbReference>
<accession>W6MIR8</accession>
<dbReference type="RefSeq" id="XP_022458395.1">
    <property type="nucleotide sequence ID" value="XM_022602607.1"/>
</dbReference>
<dbReference type="Proteomes" id="UP000019384">
    <property type="component" value="Unassembled WGS sequence"/>
</dbReference>
<reference evidence="9" key="1">
    <citation type="submission" date="2013-12" db="EMBL/GenBank/DDBJ databases">
        <authorList>
            <person name="Genoscope - CEA"/>
        </authorList>
    </citation>
    <scope>NUCLEOTIDE SEQUENCE</scope>
    <source>
        <strain evidence="9">CBS 1993</strain>
    </source>
</reference>
<dbReference type="GO" id="GO:0010906">
    <property type="term" value="P:regulation of glucose metabolic process"/>
    <property type="evidence" value="ECO:0007669"/>
    <property type="project" value="TreeGrafter"/>
</dbReference>
<dbReference type="InterPro" id="IPR036784">
    <property type="entry name" value="AK/P_DHK_N_sf"/>
</dbReference>
<evidence type="ECO:0000256" key="7">
    <source>
        <dbReference type="RuleBase" id="RU366032"/>
    </source>
</evidence>
<evidence type="ECO:0000256" key="1">
    <source>
        <dbReference type="ARBA" id="ARBA00006155"/>
    </source>
</evidence>
<keyword evidence="3 7" id="KW-0547">Nucleotide-binding</keyword>
<dbReference type="GO" id="GO:0005759">
    <property type="term" value="C:mitochondrial matrix"/>
    <property type="evidence" value="ECO:0007669"/>
    <property type="project" value="UniProtKB-SubCell"/>
</dbReference>
<dbReference type="PANTHER" id="PTHR11947:SF25">
    <property type="entry name" value="[PYRUVATE DEHYDROGENASE (ACETYL-TRANSFERRING)] KINASE 2, MITOCHONDRIAL"/>
    <property type="match status" value="1"/>
</dbReference>
<dbReference type="Gene3D" id="3.30.565.10">
    <property type="entry name" value="Histidine kinase-like ATPase, C-terminal domain"/>
    <property type="match status" value="1"/>
</dbReference>
<dbReference type="InterPro" id="IPR018955">
    <property type="entry name" value="BCDHK/PDK_N"/>
</dbReference>